<sequence>MDMKSTFCAIHHVHHVAARGRKDVMHHVHHVVRNVLKEIEEIPMQRIESTLIYQASLSTSAAGAQCKFEVTHGKRAGTRQIYPSSTGCQQF</sequence>
<evidence type="ECO:0000313" key="2">
    <source>
        <dbReference type="Proteomes" id="UP000024635"/>
    </source>
</evidence>
<protein>
    <submittedName>
        <fullName evidence="1">Uncharacterized protein</fullName>
    </submittedName>
</protein>
<reference evidence="2" key="1">
    <citation type="journal article" date="2015" name="Nat. Genet.">
        <title>The genome and transcriptome of the zoonotic hookworm Ancylostoma ceylanicum identify infection-specific gene families.</title>
        <authorList>
            <person name="Schwarz E.M."/>
            <person name="Hu Y."/>
            <person name="Antoshechkin I."/>
            <person name="Miller M.M."/>
            <person name="Sternberg P.W."/>
            <person name="Aroian R.V."/>
        </authorList>
    </citation>
    <scope>NUCLEOTIDE SEQUENCE</scope>
    <source>
        <strain evidence="2">HY135</strain>
    </source>
</reference>
<accession>A0A016WZD3</accession>
<comment type="caution">
    <text evidence="1">The sequence shown here is derived from an EMBL/GenBank/DDBJ whole genome shotgun (WGS) entry which is preliminary data.</text>
</comment>
<dbReference type="AlphaFoldDB" id="A0A016WZD3"/>
<gene>
    <name evidence="1" type="primary">Acey_s0436.g1430</name>
    <name evidence="1" type="ORF">Y032_0436g1430</name>
</gene>
<dbReference type="EMBL" id="JARK01000036">
    <property type="protein sequence ID" value="EYC45179.1"/>
    <property type="molecule type" value="Genomic_DNA"/>
</dbReference>
<evidence type="ECO:0000313" key="1">
    <source>
        <dbReference type="EMBL" id="EYC45179.1"/>
    </source>
</evidence>
<proteinExistence type="predicted"/>
<name>A0A016WZD3_9BILA</name>
<keyword evidence="2" id="KW-1185">Reference proteome</keyword>
<organism evidence="1 2">
    <name type="scientific">Ancylostoma ceylanicum</name>
    <dbReference type="NCBI Taxonomy" id="53326"/>
    <lineage>
        <taxon>Eukaryota</taxon>
        <taxon>Metazoa</taxon>
        <taxon>Ecdysozoa</taxon>
        <taxon>Nematoda</taxon>
        <taxon>Chromadorea</taxon>
        <taxon>Rhabditida</taxon>
        <taxon>Rhabditina</taxon>
        <taxon>Rhabditomorpha</taxon>
        <taxon>Strongyloidea</taxon>
        <taxon>Ancylostomatidae</taxon>
        <taxon>Ancylostomatinae</taxon>
        <taxon>Ancylostoma</taxon>
    </lineage>
</organism>
<dbReference type="Proteomes" id="UP000024635">
    <property type="component" value="Unassembled WGS sequence"/>
</dbReference>